<evidence type="ECO:0000256" key="1">
    <source>
        <dbReference type="ARBA" id="ARBA00004196"/>
    </source>
</evidence>
<evidence type="ECO:0000256" key="4">
    <source>
        <dbReference type="ARBA" id="ARBA00012682"/>
    </source>
</evidence>
<keyword evidence="5" id="KW-0964">Secreted</keyword>
<evidence type="ECO:0000256" key="6">
    <source>
        <dbReference type="ARBA" id="ARBA00022862"/>
    </source>
</evidence>
<gene>
    <name evidence="9" type="ORF">AOCH_003207</name>
</gene>
<evidence type="ECO:0000313" key="10">
    <source>
        <dbReference type="Proteomes" id="UP000034947"/>
    </source>
</evidence>
<dbReference type="Proteomes" id="UP000034947">
    <property type="component" value="Unassembled WGS sequence"/>
</dbReference>
<keyword evidence="8" id="KW-0732">Signal</keyword>
<reference evidence="9 10" key="1">
    <citation type="submission" date="2015-02" db="EMBL/GenBank/DDBJ databases">
        <title>Draft Genome Sequences of Two Closely-Related Aflatoxigenic Aspergillus Species Obtained from the Cote d'Ivoire.</title>
        <authorList>
            <person name="Moore G.G."/>
            <person name="Beltz S.B."/>
            <person name="Mack B.M."/>
        </authorList>
    </citation>
    <scope>NUCLEOTIDE SEQUENCE [LARGE SCALE GENOMIC DNA]</scope>
    <source>
        <strain evidence="9 10">SRRC1432</strain>
    </source>
</reference>
<dbReference type="InterPro" id="IPR053257">
    <property type="entry name" value="Cu-only_SOD"/>
</dbReference>
<protein>
    <recommendedName>
        <fullName evidence="4">superoxide dismutase</fullName>
        <ecNumber evidence="4">1.15.1.1</ecNumber>
    </recommendedName>
</protein>
<comment type="subcellular location">
    <subcellularLocation>
        <location evidence="1">Cell envelope</location>
    </subcellularLocation>
    <subcellularLocation>
        <location evidence="2">Secreted</location>
    </subcellularLocation>
</comment>
<dbReference type="Gene3D" id="2.60.40.200">
    <property type="entry name" value="Superoxide dismutase, copper/zinc binding domain"/>
    <property type="match status" value="1"/>
</dbReference>
<accession>A0A0F8UYM7</accession>
<evidence type="ECO:0000256" key="7">
    <source>
        <dbReference type="ARBA" id="ARBA00049204"/>
    </source>
</evidence>
<sequence>MHSKLLTGAFLGLALSAFVQGTDTDAPVVTDNQRDSFFQASLSPKDNTTVFGGVTIIPASDSTGLRVVTFFGGIPEGEYLTYHIHEHPVPEDGNCYSTGGHLDPYGRGDATPCVITAPQTCQVGDLSGKHGPAFAPPNEVFQESYIDYFISNTPGQPAYFGDLSLVVHSPNGSRLACGNFEELAGGK</sequence>
<dbReference type="EC" id="1.15.1.1" evidence="4"/>
<dbReference type="GO" id="GO:0004784">
    <property type="term" value="F:superoxide dismutase activity"/>
    <property type="evidence" value="ECO:0007669"/>
    <property type="project" value="UniProtKB-EC"/>
</dbReference>
<comment type="caution">
    <text evidence="9">The sequence shown here is derived from an EMBL/GenBank/DDBJ whole genome shotgun (WGS) entry which is preliminary data.</text>
</comment>
<comment type="catalytic activity">
    <reaction evidence="7">
        <text>2 superoxide + 2 H(+) = H2O2 + O2</text>
        <dbReference type="Rhea" id="RHEA:20696"/>
        <dbReference type="ChEBI" id="CHEBI:15378"/>
        <dbReference type="ChEBI" id="CHEBI:15379"/>
        <dbReference type="ChEBI" id="CHEBI:16240"/>
        <dbReference type="ChEBI" id="CHEBI:18421"/>
        <dbReference type="EC" id="1.15.1.1"/>
    </reaction>
</comment>
<dbReference type="OrthoDB" id="159229at2759"/>
<dbReference type="InterPro" id="IPR036423">
    <property type="entry name" value="SOD-like_Cu/Zn_dom_sf"/>
</dbReference>
<evidence type="ECO:0000256" key="5">
    <source>
        <dbReference type="ARBA" id="ARBA00022525"/>
    </source>
</evidence>
<dbReference type="VEuPathDB" id="FungiDB:P175DRAFT_0431072"/>
<name>A0A0F8UYM7_9EURO</name>
<dbReference type="FunFam" id="2.60.40.200:FF:000007">
    <property type="entry name" value="Cell surface Cu-only superoxide dismutase 5"/>
    <property type="match status" value="1"/>
</dbReference>
<dbReference type="GO" id="GO:0005576">
    <property type="term" value="C:extracellular region"/>
    <property type="evidence" value="ECO:0007669"/>
    <property type="project" value="UniProtKB-SubCell"/>
</dbReference>
<keyword evidence="10" id="KW-1185">Reference proteome</keyword>
<dbReference type="PANTHER" id="PTHR20910">
    <property type="entry name" value="AGAP001623-PA"/>
    <property type="match status" value="1"/>
</dbReference>
<feature type="signal peptide" evidence="8">
    <location>
        <begin position="1"/>
        <end position="21"/>
    </location>
</feature>
<dbReference type="AlphaFoldDB" id="A0A0F8UYM7"/>
<evidence type="ECO:0000313" key="9">
    <source>
        <dbReference type="EMBL" id="KKK24608.1"/>
    </source>
</evidence>
<feature type="chain" id="PRO_5002528735" description="superoxide dismutase" evidence="8">
    <location>
        <begin position="22"/>
        <end position="187"/>
    </location>
</feature>
<evidence type="ECO:0000256" key="2">
    <source>
        <dbReference type="ARBA" id="ARBA00004613"/>
    </source>
</evidence>
<dbReference type="EMBL" id="JYKN01000385">
    <property type="protein sequence ID" value="KKK24608.1"/>
    <property type="molecule type" value="Genomic_DNA"/>
</dbReference>
<dbReference type="SUPFAM" id="SSF49329">
    <property type="entry name" value="Cu,Zn superoxide dismutase-like"/>
    <property type="match status" value="1"/>
</dbReference>
<keyword evidence="6" id="KW-0049">Antioxidant</keyword>
<evidence type="ECO:0000256" key="8">
    <source>
        <dbReference type="SAM" id="SignalP"/>
    </source>
</evidence>
<proteinExistence type="inferred from homology"/>
<comment type="similarity">
    <text evidence="3">Belongs to the Cu-Zn superoxide dismutase family.</text>
</comment>
<dbReference type="GO" id="GO:0046872">
    <property type="term" value="F:metal ion binding"/>
    <property type="evidence" value="ECO:0007669"/>
    <property type="project" value="InterPro"/>
</dbReference>
<organism evidence="9 10">
    <name type="scientific">Aspergillus ochraceoroseus</name>
    <dbReference type="NCBI Taxonomy" id="138278"/>
    <lineage>
        <taxon>Eukaryota</taxon>
        <taxon>Fungi</taxon>
        <taxon>Dikarya</taxon>
        <taxon>Ascomycota</taxon>
        <taxon>Pezizomycotina</taxon>
        <taxon>Eurotiomycetes</taxon>
        <taxon>Eurotiomycetidae</taxon>
        <taxon>Eurotiales</taxon>
        <taxon>Aspergillaceae</taxon>
        <taxon>Aspergillus</taxon>
        <taxon>Aspergillus subgen. Nidulantes</taxon>
    </lineage>
</organism>
<dbReference type="PANTHER" id="PTHR20910:SF1">
    <property type="entry name" value="SUPEROXIDE DISMUTASE COPPER_ZINC BINDING DOMAIN-CONTAINING PROTEIN"/>
    <property type="match status" value="1"/>
</dbReference>
<evidence type="ECO:0000256" key="3">
    <source>
        <dbReference type="ARBA" id="ARBA00010457"/>
    </source>
</evidence>